<accession>A0ABU0BF98</accession>
<sequence length="90" mass="9781">MQTTTYQRVTDGVYSADLGAEKMLLRAASGHYIGLNSTAARIWDLIEHPLTIDEICAALGAKFDVPADLCRAEALAFLELARERGIVITS</sequence>
<reference evidence="1 2" key="1">
    <citation type="submission" date="2023-07" db="EMBL/GenBank/DDBJ databases">
        <title>Genomic Encyclopedia of Type Strains, Phase IV (KMG-IV): sequencing the most valuable type-strain genomes for metagenomic binning, comparative biology and taxonomic classification.</title>
        <authorList>
            <person name="Goeker M."/>
        </authorList>
    </citation>
    <scope>NUCLEOTIDE SEQUENCE [LARGE SCALE GENOMIC DNA]</scope>
    <source>
        <strain evidence="1 2">DSM 2457</strain>
    </source>
</reference>
<dbReference type="InterPro" id="IPR041881">
    <property type="entry name" value="PqqD_sf"/>
</dbReference>
<gene>
    <name evidence="1" type="ORF">J2S75_003558</name>
</gene>
<protein>
    <recommendedName>
        <fullName evidence="3">PqqD family protein</fullName>
    </recommendedName>
</protein>
<dbReference type="EMBL" id="JAUSUI010000008">
    <property type="protein sequence ID" value="MDQ0304513.1"/>
    <property type="molecule type" value="Genomic_DNA"/>
</dbReference>
<comment type="caution">
    <text evidence="1">The sequence shown here is derived from an EMBL/GenBank/DDBJ whole genome shotgun (WGS) entry which is preliminary data.</text>
</comment>
<dbReference type="Pfam" id="PF05402">
    <property type="entry name" value="PqqD"/>
    <property type="match status" value="1"/>
</dbReference>
<evidence type="ECO:0000313" key="2">
    <source>
        <dbReference type="Proteomes" id="UP001224682"/>
    </source>
</evidence>
<organism evidence="1 2">
    <name type="scientific">Ancylobacter polymorphus</name>
    <dbReference type="NCBI Taxonomy" id="223390"/>
    <lineage>
        <taxon>Bacteria</taxon>
        <taxon>Pseudomonadati</taxon>
        <taxon>Pseudomonadota</taxon>
        <taxon>Alphaproteobacteria</taxon>
        <taxon>Hyphomicrobiales</taxon>
        <taxon>Xanthobacteraceae</taxon>
        <taxon>Ancylobacter</taxon>
    </lineage>
</organism>
<dbReference type="InterPro" id="IPR008792">
    <property type="entry name" value="PQQD"/>
</dbReference>
<evidence type="ECO:0008006" key="3">
    <source>
        <dbReference type="Google" id="ProtNLM"/>
    </source>
</evidence>
<name>A0ABU0BF98_9HYPH</name>
<dbReference type="Proteomes" id="UP001224682">
    <property type="component" value="Unassembled WGS sequence"/>
</dbReference>
<dbReference type="Gene3D" id="1.10.10.1150">
    <property type="entry name" value="Coenzyme PQQ synthesis protein D (PqqD)"/>
    <property type="match status" value="1"/>
</dbReference>
<proteinExistence type="predicted"/>
<dbReference type="RefSeq" id="WP_307021784.1">
    <property type="nucleotide sequence ID" value="NZ_JAUSUI010000008.1"/>
</dbReference>
<evidence type="ECO:0000313" key="1">
    <source>
        <dbReference type="EMBL" id="MDQ0304513.1"/>
    </source>
</evidence>
<keyword evidence="2" id="KW-1185">Reference proteome</keyword>